<organism evidence="4 5">
    <name type="scientific">Fibrella aquatilis</name>
    <dbReference type="NCBI Taxonomy" id="2817059"/>
    <lineage>
        <taxon>Bacteria</taxon>
        <taxon>Pseudomonadati</taxon>
        <taxon>Bacteroidota</taxon>
        <taxon>Cytophagia</taxon>
        <taxon>Cytophagales</taxon>
        <taxon>Spirosomataceae</taxon>
        <taxon>Fibrella</taxon>
    </lineage>
</organism>
<feature type="region of interest" description="Disordered" evidence="1">
    <location>
        <begin position="20"/>
        <end position="72"/>
    </location>
</feature>
<feature type="domain" description="GWxTD" evidence="3">
    <location>
        <begin position="285"/>
        <end position="457"/>
    </location>
</feature>
<dbReference type="AlphaFoldDB" id="A0A939G3V3"/>
<keyword evidence="5" id="KW-1185">Reference proteome</keyword>
<dbReference type="PROSITE" id="PS51257">
    <property type="entry name" value="PROKAR_LIPOPROTEIN"/>
    <property type="match status" value="1"/>
</dbReference>
<gene>
    <name evidence="4" type="ORF">J2I48_06915</name>
</gene>
<evidence type="ECO:0000313" key="5">
    <source>
        <dbReference type="Proteomes" id="UP000664795"/>
    </source>
</evidence>
<accession>A0A939G3V3</accession>
<evidence type="ECO:0000256" key="2">
    <source>
        <dbReference type="SAM" id="SignalP"/>
    </source>
</evidence>
<reference evidence="4 5" key="1">
    <citation type="submission" date="2021-03" db="EMBL/GenBank/DDBJ databases">
        <title>Fibrella sp. HMF5036 genome sequencing and assembly.</title>
        <authorList>
            <person name="Kang H."/>
            <person name="Kim H."/>
            <person name="Bae S."/>
            <person name="Joh K."/>
        </authorList>
    </citation>
    <scope>NUCLEOTIDE SEQUENCE [LARGE SCALE GENOMIC DNA]</scope>
    <source>
        <strain evidence="4 5">HMF5036</strain>
    </source>
</reference>
<evidence type="ECO:0000256" key="1">
    <source>
        <dbReference type="SAM" id="MobiDB-lite"/>
    </source>
</evidence>
<feature type="compositionally biased region" description="Low complexity" evidence="1">
    <location>
        <begin position="48"/>
        <end position="63"/>
    </location>
</feature>
<dbReference type="Proteomes" id="UP000664795">
    <property type="component" value="Unassembled WGS sequence"/>
</dbReference>
<dbReference type="RefSeq" id="WP_207334679.1">
    <property type="nucleotide sequence ID" value="NZ_JAFMYU010000004.1"/>
</dbReference>
<dbReference type="InterPro" id="IPR030959">
    <property type="entry name" value="GWxTD_dom"/>
</dbReference>
<feature type="chain" id="PRO_5037643898" evidence="2">
    <location>
        <begin position="18"/>
        <end position="462"/>
    </location>
</feature>
<proteinExistence type="predicted"/>
<dbReference type="Pfam" id="PF20094">
    <property type="entry name" value="GWxTD_dom"/>
    <property type="match status" value="1"/>
</dbReference>
<protein>
    <submittedName>
        <fullName evidence="4">GWxTD domain-containing protein</fullName>
    </submittedName>
</protein>
<evidence type="ECO:0000313" key="4">
    <source>
        <dbReference type="EMBL" id="MBO0930718.1"/>
    </source>
</evidence>
<comment type="caution">
    <text evidence="4">The sequence shown here is derived from an EMBL/GenBank/DDBJ whole genome shotgun (WGS) entry which is preliminary data.</text>
</comment>
<dbReference type="NCBIfam" id="TIGR04514">
    <property type="entry name" value="GWxTD_dom"/>
    <property type="match status" value="1"/>
</dbReference>
<name>A0A939G3V3_9BACT</name>
<feature type="signal peptide" evidence="2">
    <location>
        <begin position="1"/>
        <end position="17"/>
    </location>
</feature>
<dbReference type="EMBL" id="JAFMYU010000004">
    <property type="protein sequence ID" value="MBO0930718.1"/>
    <property type="molecule type" value="Genomic_DNA"/>
</dbReference>
<evidence type="ECO:0000259" key="3">
    <source>
        <dbReference type="Pfam" id="PF20094"/>
    </source>
</evidence>
<keyword evidence="2" id="KW-0732">Signal</keyword>
<sequence>MRSLRFLPIVALLAACAPSKPQFPMPTARDRVETPSTARQGDVRQADSRPSSRPATRSASVPSTPMGSAPMAAEPVTSEWVVTAIKGKFLAIDTTGVRVFLNITTSQPNNQPMSVATFQERFIVNYVMYPDYNNRERLGYGNIPVTPESVVREGDHLRMTFQINRPKGATNAVLLTEISESATGKKALNDLPLRFKPTKLSDQFAIYDAAGGQPLLRNFVQVQDTVVIRDVNRTPQTLTVFRYKHEFDPALPPMSSSQRPAPRTLNVDTTMTVRTNEPIRLPGEGLYYFVADTNDVAGLGLVVTDTRFPRLTRPERLIRPLLYMSTGTEMAELNSSKEVKKALDRYWLSLMSGSEEVAKRAIRAYYGRVEEANQLFTTYKEGWKTDKGMIYIILGAPDRVQRSRDREVWVYNRRNNQSEVNFTFNRKQNQFVDDHYELVRYEEYRPVWFPIVEAWRTGAIRD</sequence>